<accession>A0ACC1R1C4</accession>
<keyword evidence="2" id="KW-1185">Reference proteome</keyword>
<proteinExistence type="predicted"/>
<reference evidence="1" key="1">
    <citation type="submission" date="2022-07" db="EMBL/GenBank/DDBJ databases">
        <title>Genome Sequence of Lecanicillium saksenae.</title>
        <authorList>
            <person name="Buettner E."/>
        </authorList>
    </citation>
    <scope>NUCLEOTIDE SEQUENCE</scope>
    <source>
        <strain evidence="1">VT-O1</strain>
    </source>
</reference>
<comment type="caution">
    <text evidence="1">The sequence shown here is derived from an EMBL/GenBank/DDBJ whole genome shotgun (WGS) entry which is preliminary data.</text>
</comment>
<organism evidence="1 2">
    <name type="scientific">Lecanicillium saksenae</name>
    <dbReference type="NCBI Taxonomy" id="468837"/>
    <lineage>
        <taxon>Eukaryota</taxon>
        <taxon>Fungi</taxon>
        <taxon>Dikarya</taxon>
        <taxon>Ascomycota</taxon>
        <taxon>Pezizomycotina</taxon>
        <taxon>Sordariomycetes</taxon>
        <taxon>Hypocreomycetidae</taxon>
        <taxon>Hypocreales</taxon>
        <taxon>Cordycipitaceae</taxon>
        <taxon>Lecanicillium</taxon>
    </lineage>
</organism>
<sequence>MCNYNVTISWASIADHTQFCLELFAQSIATLSGHVVRSNNLEAEMHDLEDWASKMDIPLRASTGTLVITLGSTCWEQRLGDRGADTLIAIHKHLDAIVSALRDCESYHFSASDTATTSWLAGSDEGWSALDDENFLSLSIYRAIGNLWLIFDKLHHL</sequence>
<evidence type="ECO:0000313" key="1">
    <source>
        <dbReference type="EMBL" id="KAJ3496048.1"/>
    </source>
</evidence>
<name>A0ACC1R1C4_9HYPO</name>
<evidence type="ECO:0000313" key="2">
    <source>
        <dbReference type="Proteomes" id="UP001148737"/>
    </source>
</evidence>
<gene>
    <name evidence="1" type="ORF">NLG97_g2954</name>
</gene>
<protein>
    <submittedName>
        <fullName evidence="1">Uncharacterized protein</fullName>
    </submittedName>
</protein>
<dbReference type="Proteomes" id="UP001148737">
    <property type="component" value="Unassembled WGS sequence"/>
</dbReference>
<dbReference type="EMBL" id="JANAKD010000225">
    <property type="protein sequence ID" value="KAJ3496048.1"/>
    <property type="molecule type" value="Genomic_DNA"/>
</dbReference>